<keyword evidence="1" id="KW-1133">Transmembrane helix</keyword>
<dbReference type="EMBL" id="CP037920">
    <property type="protein sequence ID" value="QDT94958.1"/>
    <property type="molecule type" value="Genomic_DNA"/>
</dbReference>
<name>A0A517VPL8_9PLAN</name>
<protein>
    <submittedName>
        <fullName evidence="2">Uncharacterized protein</fullName>
    </submittedName>
</protein>
<organism evidence="2 3">
    <name type="scientific">Gimesia aquarii</name>
    <dbReference type="NCBI Taxonomy" id="2527964"/>
    <lineage>
        <taxon>Bacteria</taxon>
        <taxon>Pseudomonadati</taxon>
        <taxon>Planctomycetota</taxon>
        <taxon>Planctomycetia</taxon>
        <taxon>Planctomycetales</taxon>
        <taxon>Planctomycetaceae</taxon>
        <taxon>Gimesia</taxon>
    </lineage>
</organism>
<evidence type="ECO:0000256" key="1">
    <source>
        <dbReference type="SAM" id="Phobius"/>
    </source>
</evidence>
<evidence type="ECO:0000313" key="3">
    <source>
        <dbReference type="Proteomes" id="UP000318704"/>
    </source>
</evidence>
<reference evidence="2 3" key="1">
    <citation type="submission" date="2019-03" db="EMBL/GenBank/DDBJ databases">
        <title>Deep-cultivation of Planctomycetes and their phenomic and genomic characterization uncovers novel biology.</title>
        <authorList>
            <person name="Wiegand S."/>
            <person name="Jogler M."/>
            <person name="Boedeker C."/>
            <person name="Pinto D."/>
            <person name="Vollmers J."/>
            <person name="Rivas-Marin E."/>
            <person name="Kohn T."/>
            <person name="Peeters S.H."/>
            <person name="Heuer A."/>
            <person name="Rast P."/>
            <person name="Oberbeckmann S."/>
            <person name="Bunk B."/>
            <person name="Jeske O."/>
            <person name="Meyerdierks A."/>
            <person name="Storesund J.E."/>
            <person name="Kallscheuer N."/>
            <person name="Luecker S."/>
            <person name="Lage O.M."/>
            <person name="Pohl T."/>
            <person name="Merkel B.J."/>
            <person name="Hornburger P."/>
            <person name="Mueller R.-W."/>
            <person name="Bruemmer F."/>
            <person name="Labrenz M."/>
            <person name="Spormann A.M."/>
            <person name="Op den Camp H."/>
            <person name="Overmann J."/>
            <person name="Amann R."/>
            <person name="Jetten M.S.M."/>
            <person name="Mascher T."/>
            <person name="Medema M.H."/>
            <person name="Devos D.P."/>
            <person name="Kaster A.-K."/>
            <person name="Ovreas L."/>
            <person name="Rohde M."/>
            <person name="Galperin M.Y."/>
            <person name="Jogler C."/>
        </authorList>
    </citation>
    <scope>NUCLEOTIDE SEQUENCE [LARGE SCALE GENOMIC DNA]</scope>
    <source>
        <strain evidence="2 3">V144</strain>
    </source>
</reference>
<keyword evidence="1" id="KW-0812">Transmembrane</keyword>
<sequence length="66" mass="7724">MDWNAIWEYFGNFNDREFFRIFVMACFVIGVPLTIGIAARTVGWSVKQIRYCQKLIDENSSANRIT</sequence>
<evidence type="ECO:0000313" key="2">
    <source>
        <dbReference type="EMBL" id="QDT94958.1"/>
    </source>
</evidence>
<dbReference type="RefSeq" id="WP_144980552.1">
    <property type="nucleotide sequence ID" value="NZ_CP037920.1"/>
</dbReference>
<keyword evidence="1" id="KW-0472">Membrane</keyword>
<dbReference type="AlphaFoldDB" id="A0A517VPL8"/>
<feature type="transmembrane region" description="Helical" evidence="1">
    <location>
        <begin position="18"/>
        <end position="39"/>
    </location>
</feature>
<dbReference type="Proteomes" id="UP000318704">
    <property type="component" value="Chromosome"/>
</dbReference>
<accession>A0A517VPL8</accession>
<gene>
    <name evidence="2" type="ORF">V144x_03920</name>
</gene>
<dbReference type="KEGG" id="gaw:V144x_03920"/>
<proteinExistence type="predicted"/>